<feature type="compositionally biased region" description="Basic residues" evidence="1">
    <location>
        <begin position="227"/>
        <end position="236"/>
    </location>
</feature>
<feature type="compositionally biased region" description="Polar residues" evidence="1">
    <location>
        <begin position="7"/>
        <end position="21"/>
    </location>
</feature>
<feature type="compositionally biased region" description="Basic and acidic residues" evidence="1">
    <location>
        <begin position="66"/>
        <end position="92"/>
    </location>
</feature>
<protein>
    <submittedName>
        <fullName evidence="3">Uncharacterized protein LOC110428917</fullName>
    </submittedName>
</protein>
<keyword evidence="2" id="KW-1185">Reference proteome</keyword>
<feature type="compositionally biased region" description="Basic residues" evidence="1">
    <location>
        <begin position="205"/>
        <end position="220"/>
    </location>
</feature>
<feature type="region of interest" description="Disordered" evidence="1">
    <location>
        <begin position="1"/>
        <end position="42"/>
    </location>
</feature>
<evidence type="ECO:0000313" key="2">
    <source>
        <dbReference type="Proteomes" id="UP000504621"/>
    </source>
</evidence>
<dbReference type="GeneID" id="110428917"/>
<evidence type="ECO:0000256" key="1">
    <source>
        <dbReference type="SAM" id="MobiDB-lite"/>
    </source>
</evidence>
<name>A0A6J1BQG9_9ROSI</name>
<dbReference type="AlphaFoldDB" id="A0A6J1BQG9"/>
<accession>A0A6J1BQG9</accession>
<feature type="compositionally biased region" description="Basic residues" evidence="1">
    <location>
        <begin position="153"/>
        <end position="164"/>
    </location>
</feature>
<feature type="compositionally biased region" description="Basic and acidic residues" evidence="1">
    <location>
        <begin position="259"/>
        <end position="273"/>
    </location>
</feature>
<evidence type="ECO:0000313" key="3">
    <source>
        <dbReference type="RefSeq" id="XP_021300514.1"/>
    </source>
</evidence>
<dbReference type="Proteomes" id="UP000504621">
    <property type="component" value="Unplaced"/>
</dbReference>
<sequence>MPACSHQARTSGQPTSRSTSRARVRPPAVLTKSSAGCPPTNDASLQVVTAIGSALRVDTAAPGPDSNHKSHERGGALGGDRERRAPGARARDPVLLGGVAAHHPAPRPPPAGVLVRPARLRPLREARGTGRVARGAAPGPRGPARPLGTPRRLVPRRARRRGARLRRDDGPARPPARRAGLRVADPRRPGRAEPARLGTGPGRPPPRRRVRRAAALRPRGRGPDLRRGRRARHARRAGAAGLRRAVAGRDRPAGVLPTDRADERSLHRRDPGP</sequence>
<proteinExistence type="predicted"/>
<reference evidence="3" key="1">
    <citation type="submission" date="2025-08" db="UniProtKB">
        <authorList>
            <consortium name="RefSeq"/>
        </authorList>
    </citation>
    <scope>IDENTIFICATION</scope>
    <source>
        <tissue evidence="3">Leaf</tissue>
    </source>
</reference>
<feature type="region of interest" description="Disordered" evidence="1">
    <location>
        <begin position="56"/>
        <end position="273"/>
    </location>
</feature>
<feature type="non-terminal residue" evidence="3">
    <location>
        <position position="273"/>
    </location>
</feature>
<feature type="compositionally biased region" description="Basic and acidic residues" evidence="1">
    <location>
        <begin position="184"/>
        <end position="194"/>
    </location>
</feature>
<feature type="compositionally biased region" description="Low complexity" evidence="1">
    <location>
        <begin position="129"/>
        <end position="152"/>
    </location>
</feature>
<gene>
    <name evidence="3" type="primary">LOC110428917</name>
</gene>
<organism evidence="2 3">
    <name type="scientific">Herrania umbratica</name>
    <dbReference type="NCBI Taxonomy" id="108875"/>
    <lineage>
        <taxon>Eukaryota</taxon>
        <taxon>Viridiplantae</taxon>
        <taxon>Streptophyta</taxon>
        <taxon>Embryophyta</taxon>
        <taxon>Tracheophyta</taxon>
        <taxon>Spermatophyta</taxon>
        <taxon>Magnoliopsida</taxon>
        <taxon>eudicotyledons</taxon>
        <taxon>Gunneridae</taxon>
        <taxon>Pentapetalae</taxon>
        <taxon>rosids</taxon>
        <taxon>malvids</taxon>
        <taxon>Malvales</taxon>
        <taxon>Malvaceae</taxon>
        <taxon>Byttnerioideae</taxon>
        <taxon>Herrania</taxon>
    </lineage>
</organism>
<dbReference type="RefSeq" id="XP_021300514.1">
    <property type="nucleotide sequence ID" value="XM_021444839.1"/>
</dbReference>